<dbReference type="Proteomes" id="UP000745859">
    <property type="component" value="Unassembled WGS sequence"/>
</dbReference>
<dbReference type="InterPro" id="IPR008979">
    <property type="entry name" value="Galactose-bd-like_sf"/>
</dbReference>
<dbReference type="InterPro" id="IPR014755">
    <property type="entry name" value="Cu-Rt/internalin_Ig-like"/>
</dbReference>
<dbReference type="Gene3D" id="2.60.40.1220">
    <property type="match status" value="1"/>
</dbReference>
<keyword evidence="1" id="KW-0732">Signal</keyword>
<protein>
    <submittedName>
        <fullName evidence="2">Repeat protein (TIGR02059 family)</fullName>
    </submittedName>
</protein>
<dbReference type="Pfam" id="PF13753">
    <property type="entry name" value="SWM_repeat"/>
    <property type="match status" value="1"/>
</dbReference>
<keyword evidence="3" id="KW-1185">Reference proteome</keyword>
<comment type="caution">
    <text evidence="2">The sequence shown here is derived from an EMBL/GenBank/DDBJ whole genome shotgun (WGS) entry which is preliminary data.</text>
</comment>
<dbReference type="InterPro" id="IPR028059">
    <property type="entry name" value="SWM_rpt"/>
</dbReference>
<dbReference type="EMBL" id="JAASQL010000003">
    <property type="protein sequence ID" value="NIJ45900.1"/>
    <property type="molecule type" value="Genomic_DNA"/>
</dbReference>
<gene>
    <name evidence="2" type="ORF">FHR24_002371</name>
</gene>
<evidence type="ECO:0000256" key="1">
    <source>
        <dbReference type="ARBA" id="ARBA00022729"/>
    </source>
</evidence>
<dbReference type="InterPro" id="IPR011801">
    <property type="entry name" value="Swm_rep_I_cyn"/>
</dbReference>
<dbReference type="Gene3D" id="2.60.120.260">
    <property type="entry name" value="Galactose-binding domain-like"/>
    <property type="match status" value="1"/>
</dbReference>
<name>A0ABX0UAQ0_9FLAO</name>
<evidence type="ECO:0000313" key="3">
    <source>
        <dbReference type="Proteomes" id="UP000745859"/>
    </source>
</evidence>
<evidence type="ECO:0000313" key="2">
    <source>
        <dbReference type="EMBL" id="NIJ45900.1"/>
    </source>
</evidence>
<proteinExistence type="predicted"/>
<accession>A0ABX0UAQ0</accession>
<dbReference type="RefSeq" id="WP_167188902.1">
    <property type="nucleotide sequence ID" value="NZ_JAASQL010000003.1"/>
</dbReference>
<reference evidence="2 3" key="1">
    <citation type="submission" date="2020-03" db="EMBL/GenBank/DDBJ databases">
        <title>Genomic Encyclopedia of Type Strains, Phase IV (KMG-IV): sequencing the most valuable type-strain genomes for metagenomic binning, comparative biology and taxonomic classification.</title>
        <authorList>
            <person name="Goeker M."/>
        </authorList>
    </citation>
    <scope>NUCLEOTIDE SEQUENCE [LARGE SCALE GENOMIC DNA]</scope>
    <source>
        <strain evidence="2 3">DSM 101599</strain>
    </source>
</reference>
<dbReference type="NCBIfam" id="TIGR02059">
    <property type="entry name" value="swm_rep_I"/>
    <property type="match status" value="2"/>
</dbReference>
<sequence length="667" mass="73596">MKNFKNILKYFFLTLIVVSCREDEYEAPNTFSDLMYTTTFGASATRESEVNQYVSFMDLSSGATHHEWRIPKGAYFLKGPIPTGLDNYDEYIINAGDTVSTDQTVHVLFKKGDSNTEIKIYNEFPEYLEFTIPIGWDSTTNSSVLDITKTVQKDDKWVYEYTLPVDVYDTVVAAAEIRDLSDNVIDYKNLDTIRLQFDDKLVFKDLSGELADNNARPTTTSWKIYTITDNIDDRVTVASANTTEATITFGKAVGVFKGELKATRDKTELIKSSTDTYVFPVIFKVEPLDENFELKGTIVEGATDVIELTGSSKFAAFDNEVINSFDLKVDGVSKAINSVALSSSNQTKIEITLTDPLTPADATKTVTLSYVENEDLTSLDLRPFQSFTDIMVDVYVPTPVVQEGTIVEASNDDILITFDQEIDASSITNATDPTTGFDITLNGAPFAISSISVDATDAKILRLTMSDKLYQNDVITVAYTGPGEIASLGGGLLSDFTAITIEPYFGNLLTDSGFEGALDEYWKEGASGSGATVEFSTEQAFAGNQSIKMTDEKPRLESQADLSYESGATYVVSYKRYIPGSVVLDESTNAGDKIWFDGTDGGTAVTPRWFATVGVAPVQDTWESVTGEFTASSDIFNKSMRLQPVPTSGYAFTVYYDDFMIYKKEER</sequence>
<organism evidence="2 3">
    <name type="scientific">Wenyingzhuangia heitensis</name>
    <dbReference type="NCBI Taxonomy" id="1487859"/>
    <lineage>
        <taxon>Bacteria</taxon>
        <taxon>Pseudomonadati</taxon>
        <taxon>Bacteroidota</taxon>
        <taxon>Flavobacteriia</taxon>
        <taxon>Flavobacteriales</taxon>
        <taxon>Flavobacteriaceae</taxon>
        <taxon>Wenyingzhuangia</taxon>
    </lineage>
</organism>
<dbReference type="SUPFAM" id="SSF49785">
    <property type="entry name" value="Galactose-binding domain-like"/>
    <property type="match status" value="1"/>
</dbReference>
<dbReference type="PROSITE" id="PS51257">
    <property type="entry name" value="PROKAR_LIPOPROTEIN"/>
    <property type="match status" value="1"/>
</dbReference>